<gene>
    <name evidence="1" type="ORF">ACFQBQ_14375</name>
</gene>
<keyword evidence="2" id="KW-1185">Reference proteome</keyword>
<name>A0ABW1ZB92_9BACT</name>
<proteinExistence type="predicted"/>
<dbReference type="Pfam" id="PF12686">
    <property type="entry name" value="DUF3800"/>
    <property type="match status" value="1"/>
</dbReference>
<dbReference type="Proteomes" id="UP001596391">
    <property type="component" value="Unassembled WGS sequence"/>
</dbReference>
<dbReference type="RefSeq" id="WP_263370400.1">
    <property type="nucleotide sequence ID" value="NZ_JAGSYD010000001.1"/>
</dbReference>
<accession>A0ABW1ZB92</accession>
<protein>
    <submittedName>
        <fullName evidence="1">DUF3800 domain-containing protein</fullName>
    </submittedName>
</protein>
<dbReference type="EMBL" id="JBHSWI010000001">
    <property type="protein sequence ID" value="MFC6646750.1"/>
    <property type="molecule type" value="Genomic_DNA"/>
</dbReference>
<reference evidence="2" key="1">
    <citation type="journal article" date="2019" name="Int. J. Syst. Evol. Microbiol.">
        <title>The Global Catalogue of Microorganisms (GCM) 10K type strain sequencing project: providing services to taxonomists for standard genome sequencing and annotation.</title>
        <authorList>
            <consortium name="The Broad Institute Genomics Platform"/>
            <consortium name="The Broad Institute Genome Sequencing Center for Infectious Disease"/>
            <person name="Wu L."/>
            <person name="Ma J."/>
        </authorList>
    </citation>
    <scope>NUCLEOTIDE SEQUENCE [LARGE SCALE GENOMIC DNA]</scope>
    <source>
        <strain evidence="2">CGMCC 1.16026</strain>
    </source>
</reference>
<evidence type="ECO:0000313" key="1">
    <source>
        <dbReference type="EMBL" id="MFC6646750.1"/>
    </source>
</evidence>
<dbReference type="InterPro" id="IPR024524">
    <property type="entry name" value="DUF3800"/>
</dbReference>
<comment type="caution">
    <text evidence="1">The sequence shown here is derived from an EMBL/GenBank/DDBJ whole genome shotgun (WGS) entry which is preliminary data.</text>
</comment>
<evidence type="ECO:0000313" key="2">
    <source>
        <dbReference type="Proteomes" id="UP001596391"/>
    </source>
</evidence>
<sequence length="236" mass="26505">MAYLDESFDPAPEGVFAVGAVIGNERDVLKAETEWRSLRKTGDRPFKHRHFRQRPASLEQFARAIANSGMISVGMRLDRGYFSRHRKVAPLPKHYLRDPHLLTYHLHIVLLAYGLSNAGYEGEIDFTCDSCEMHGHNLTESWESLKHKNPRAGSLMGSLFMEDDATCLPLQMADLVAGELRKAGEGWRTDQTATSTAMQILQDQGSLLVLPDMDEKALTSFWSFHAENQSVRKAGS</sequence>
<organism evidence="1 2">
    <name type="scientific">Granulicella cerasi</name>
    <dbReference type="NCBI Taxonomy" id="741063"/>
    <lineage>
        <taxon>Bacteria</taxon>
        <taxon>Pseudomonadati</taxon>
        <taxon>Acidobacteriota</taxon>
        <taxon>Terriglobia</taxon>
        <taxon>Terriglobales</taxon>
        <taxon>Acidobacteriaceae</taxon>
        <taxon>Granulicella</taxon>
    </lineage>
</organism>